<name>A0A2S2QL82_9HEMI</name>
<sequence length="124" mass="14200">MRRCTANTRLRVIRLLYCNNFKNKYSIIYAYACVCVCVDIKILLCSTYTTCIIRCVCVRTAISRTWLGRSSRRRAAGCGDDGGGGGSGVRALERARERRQSERRRGGVADMYVYVIRVYKYIYV</sequence>
<feature type="compositionally biased region" description="Gly residues" evidence="1">
    <location>
        <begin position="79"/>
        <end position="88"/>
    </location>
</feature>
<dbReference type="EMBL" id="GGMS01009238">
    <property type="protein sequence ID" value="MBY78441.1"/>
    <property type="molecule type" value="Transcribed_RNA"/>
</dbReference>
<reference evidence="2" key="1">
    <citation type="submission" date="2018-04" db="EMBL/GenBank/DDBJ databases">
        <title>Transcriptome assembly of Sipha flava.</title>
        <authorList>
            <person name="Scully E.D."/>
            <person name="Geib S.M."/>
            <person name="Palmer N.A."/>
            <person name="Koch K."/>
            <person name="Bradshaw J."/>
            <person name="Heng-Moss T."/>
            <person name="Sarath G."/>
        </authorList>
    </citation>
    <scope>NUCLEOTIDE SEQUENCE</scope>
</reference>
<evidence type="ECO:0000313" key="2">
    <source>
        <dbReference type="EMBL" id="MBY78441.1"/>
    </source>
</evidence>
<accession>A0A2S2QL82</accession>
<organism evidence="2">
    <name type="scientific">Sipha flava</name>
    <name type="common">yellow sugarcane aphid</name>
    <dbReference type="NCBI Taxonomy" id="143950"/>
    <lineage>
        <taxon>Eukaryota</taxon>
        <taxon>Metazoa</taxon>
        <taxon>Ecdysozoa</taxon>
        <taxon>Arthropoda</taxon>
        <taxon>Hexapoda</taxon>
        <taxon>Insecta</taxon>
        <taxon>Pterygota</taxon>
        <taxon>Neoptera</taxon>
        <taxon>Paraneoptera</taxon>
        <taxon>Hemiptera</taxon>
        <taxon>Sternorrhyncha</taxon>
        <taxon>Aphidomorpha</taxon>
        <taxon>Aphidoidea</taxon>
        <taxon>Aphididae</taxon>
        <taxon>Sipha</taxon>
    </lineage>
</organism>
<dbReference type="AlphaFoldDB" id="A0A2S2QL82"/>
<evidence type="ECO:0000256" key="1">
    <source>
        <dbReference type="SAM" id="MobiDB-lite"/>
    </source>
</evidence>
<feature type="region of interest" description="Disordered" evidence="1">
    <location>
        <begin position="73"/>
        <end position="100"/>
    </location>
</feature>
<gene>
    <name evidence="2" type="ORF">g.135979</name>
</gene>
<proteinExistence type="predicted"/>
<protein>
    <submittedName>
        <fullName evidence="2">Uncharacterized protein</fullName>
    </submittedName>
</protein>
<feature type="compositionally biased region" description="Basic and acidic residues" evidence="1">
    <location>
        <begin position="91"/>
        <end position="100"/>
    </location>
</feature>